<comment type="caution">
    <text evidence="1">The sequence shown here is derived from an EMBL/GenBank/DDBJ whole genome shotgun (WGS) entry which is preliminary data.</text>
</comment>
<organism evidence="1 2">
    <name type="scientific">Soehngenia longivitae</name>
    <dbReference type="NCBI Taxonomy" id="2562294"/>
    <lineage>
        <taxon>Bacteria</taxon>
        <taxon>Bacillati</taxon>
        <taxon>Bacillota</taxon>
        <taxon>Tissierellia</taxon>
        <taxon>Tissierellales</taxon>
        <taxon>Tissierellaceae</taxon>
        <taxon>Soehngenia</taxon>
    </lineage>
</organism>
<dbReference type="Gene3D" id="1.10.3210.10">
    <property type="entry name" value="Hypothetical protein af1432"/>
    <property type="match status" value="1"/>
</dbReference>
<evidence type="ECO:0000313" key="2">
    <source>
        <dbReference type="Proteomes" id="UP000298381"/>
    </source>
</evidence>
<accession>A0A4Z0D9K0</accession>
<dbReference type="RefSeq" id="WP_135269743.1">
    <property type="nucleotide sequence ID" value="NZ_SRIB01000001.1"/>
</dbReference>
<name>A0A4Z0D9K0_9FIRM</name>
<keyword evidence="2" id="KW-1185">Reference proteome</keyword>
<sequence length="138" mass="16126">MNVERAIELSYQLYDGRLEENGVPFISHPIDIALKMRTNEAKIAALFHDALEEGRLSIDDLVKNGFSEQTIEICKALYKKDEENYEEYIKKVKTNNVARRIKIEDIKYNIKKGEKVLGSEKFKLYRKVLEELITDQEV</sequence>
<dbReference type="SUPFAM" id="SSF109604">
    <property type="entry name" value="HD-domain/PDEase-like"/>
    <property type="match status" value="1"/>
</dbReference>
<dbReference type="AlphaFoldDB" id="A0A4Z0D9K0"/>
<dbReference type="OrthoDB" id="9802385at2"/>
<dbReference type="Proteomes" id="UP000298381">
    <property type="component" value="Unassembled WGS sequence"/>
</dbReference>
<dbReference type="EMBL" id="SRIB01000001">
    <property type="protein sequence ID" value="TFZ41588.1"/>
    <property type="molecule type" value="Genomic_DNA"/>
</dbReference>
<protein>
    <submittedName>
        <fullName evidence="1">HD domain-containing protein</fullName>
    </submittedName>
</protein>
<evidence type="ECO:0000313" key="1">
    <source>
        <dbReference type="EMBL" id="TFZ41588.1"/>
    </source>
</evidence>
<proteinExistence type="predicted"/>
<reference evidence="1 2" key="1">
    <citation type="submission" date="2019-03" db="EMBL/GenBank/DDBJ databases">
        <title>Draft genome sequence data and analysis of a Fermenting Bacterium, Soehngenia longevitae strain 1933PT, isolated from petroleum reservoir in Azerbaijan.</title>
        <authorList>
            <person name="Grouzdev D.S."/>
            <person name="Bidzhieva S.K."/>
            <person name="Sokolova D.S."/>
            <person name="Tourova T.P."/>
            <person name="Poltaraus A.B."/>
            <person name="Nazina T.N."/>
        </authorList>
    </citation>
    <scope>NUCLEOTIDE SEQUENCE [LARGE SCALE GENOMIC DNA]</scope>
    <source>
        <strain evidence="1 2">1933P</strain>
    </source>
</reference>
<gene>
    <name evidence="1" type="ORF">E4100_00120</name>
</gene>